<gene>
    <name evidence="2" type="ORF">M5K25_006532</name>
</gene>
<reference evidence="2 3" key="1">
    <citation type="journal article" date="2024" name="Plant Biotechnol. J.">
        <title>Dendrobium thyrsiflorum genome and its molecular insights into genes involved in important horticultural traits.</title>
        <authorList>
            <person name="Chen B."/>
            <person name="Wang J.Y."/>
            <person name="Zheng P.J."/>
            <person name="Li K.L."/>
            <person name="Liang Y.M."/>
            <person name="Chen X.F."/>
            <person name="Zhang C."/>
            <person name="Zhao X."/>
            <person name="He X."/>
            <person name="Zhang G.Q."/>
            <person name="Liu Z.J."/>
            <person name="Xu Q."/>
        </authorList>
    </citation>
    <scope>NUCLEOTIDE SEQUENCE [LARGE SCALE GENOMIC DNA]</scope>
    <source>
        <strain evidence="2">GZMU011</strain>
    </source>
</reference>
<feature type="chain" id="PRO_5044895831" evidence="1">
    <location>
        <begin position="26"/>
        <end position="98"/>
    </location>
</feature>
<protein>
    <submittedName>
        <fullName evidence="2">Uncharacterized protein</fullName>
    </submittedName>
</protein>
<dbReference type="AlphaFoldDB" id="A0ABD0VIN8"/>
<evidence type="ECO:0000256" key="1">
    <source>
        <dbReference type="SAM" id="SignalP"/>
    </source>
</evidence>
<dbReference type="EMBL" id="JANQDX010000006">
    <property type="protein sequence ID" value="KAL0922541.1"/>
    <property type="molecule type" value="Genomic_DNA"/>
</dbReference>
<accession>A0ABD0VIN8</accession>
<proteinExistence type="predicted"/>
<comment type="caution">
    <text evidence="2">The sequence shown here is derived from an EMBL/GenBank/DDBJ whole genome shotgun (WGS) entry which is preliminary data.</text>
</comment>
<organism evidence="2 3">
    <name type="scientific">Dendrobium thyrsiflorum</name>
    <name type="common">Pinecone-like raceme dendrobium</name>
    <name type="synonym">Orchid</name>
    <dbReference type="NCBI Taxonomy" id="117978"/>
    <lineage>
        <taxon>Eukaryota</taxon>
        <taxon>Viridiplantae</taxon>
        <taxon>Streptophyta</taxon>
        <taxon>Embryophyta</taxon>
        <taxon>Tracheophyta</taxon>
        <taxon>Spermatophyta</taxon>
        <taxon>Magnoliopsida</taxon>
        <taxon>Liliopsida</taxon>
        <taxon>Asparagales</taxon>
        <taxon>Orchidaceae</taxon>
        <taxon>Epidendroideae</taxon>
        <taxon>Malaxideae</taxon>
        <taxon>Dendrobiinae</taxon>
        <taxon>Dendrobium</taxon>
    </lineage>
</organism>
<feature type="signal peptide" evidence="1">
    <location>
        <begin position="1"/>
        <end position="25"/>
    </location>
</feature>
<evidence type="ECO:0000313" key="3">
    <source>
        <dbReference type="Proteomes" id="UP001552299"/>
    </source>
</evidence>
<evidence type="ECO:0000313" key="2">
    <source>
        <dbReference type="EMBL" id="KAL0922541.1"/>
    </source>
</evidence>
<dbReference type="Proteomes" id="UP001552299">
    <property type="component" value="Unassembled WGS sequence"/>
</dbReference>
<name>A0ABD0VIN8_DENTH</name>
<keyword evidence="3" id="KW-1185">Reference proteome</keyword>
<keyword evidence="1" id="KW-0732">Signal</keyword>
<sequence>MGSIYQYISLLILIFFLMSSQPCITRSISGAAKPRFDIDGPLILQKESFSAETSTNNSAATKMAAMSEEIYRPLLLNLLPRGTFPPSGPSKGTNEYNN</sequence>